<protein>
    <submittedName>
        <fullName evidence="5">Disease resistance protein</fullName>
    </submittedName>
</protein>
<dbReference type="Gene3D" id="1.20.5.4130">
    <property type="match status" value="1"/>
</dbReference>
<feature type="non-terminal residue" evidence="5">
    <location>
        <position position="1"/>
    </location>
</feature>
<feature type="domain" description="Disease resistance N-terminal" evidence="4">
    <location>
        <begin position="5"/>
        <end position="92"/>
    </location>
</feature>
<dbReference type="GO" id="GO:0006952">
    <property type="term" value="P:defense response"/>
    <property type="evidence" value="ECO:0007669"/>
    <property type="project" value="UniProtKB-KW"/>
</dbReference>
<keyword evidence="6" id="KW-1185">Reference proteome</keyword>
<keyword evidence="1" id="KW-0677">Repeat</keyword>
<reference evidence="5 6" key="1">
    <citation type="journal article" date="2018" name="Front. Plant Sci.">
        <title>Red Clover (Trifolium pratense) and Zigzag Clover (T. medium) - A Picture of Genomic Similarities and Differences.</title>
        <authorList>
            <person name="Dluhosova J."/>
            <person name="Istvanek J."/>
            <person name="Nedelnik J."/>
            <person name="Repkova J."/>
        </authorList>
    </citation>
    <scope>NUCLEOTIDE SEQUENCE [LARGE SCALE GENOMIC DNA]</scope>
    <source>
        <strain evidence="6">cv. 10/8</strain>
        <tissue evidence="5">Leaf</tissue>
    </source>
</reference>
<evidence type="ECO:0000313" key="5">
    <source>
        <dbReference type="EMBL" id="MCI26728.1"/>
    </source>
</evidence>
<accession>A0A392QR54</accession>
<dbReference type="CDD" id="cd14798">
    <property type="entry name" value="RX-CC_like"/>
    <property type="match status" value="1"/>
</dbReference>
<feature type="non-terminal residue" evidence="5">
    <location>
        <position position="177"/>
    </location>
</feature>
<evidence type="ECO:0000256" key="3">
    <source>
        <dbReference type="ARBA" id="ARBA00022821"/>
    </source>
</evidence>
<comment type="caution">
    <text evidence="5">The sequence shown here is derived from an EMBL/GenBank/DDBJ whole genome shotgun (WGS) entry which is preliminary data.</text>
</comment>
<dbReference type="PANTHER" id="PTHR19338">
    <property type="entry name" value="TRANSLOCASE OF INNER MITOCHONDRIAL MEMBRANE 13 HOMOLOG"/>
    <property type="match status" value="1"/>
</dbReference>
<evidence type="ECO:0000256" key="2">
    <source>
        <dbReference type="ARBA" id="ARBA00022741"/>
    </source>
</evidence>
<evidence type="ECO:0000256" key="1">
    <source>
        <dbReference type="ARBA" id="ARBA00022737"/>
    </source>
</evidence>
<proteinExistence type="predicted"/>
<dbReference type="Proteomes" id="UP000265520">
    <property type="component" value="Unassembled WGS sequence"/>
</dbReference>
<evidence type="ECO:0000259" key="4">
    <source>
        <dbReference type="Pfam" id="PF18052"/>
    </source>
</evidence>
<keyword evidence="2" id="KW-0547">Nucleotide-binding</keyword>
<dbReference type="InterPro" id="IPR038005">
    <property type="entry name" value="RX-like_CC"/>
</dbReference>
<keyword evidence="3" id="KW-0611">Plant defense</keyword>
<dbReference type="PANTHER" id="PTHR19338:SF73">
    <property type="entry name" value="DISEASE RESISTANCE PROTEIN RGA2-LIKE"/>
    <property type="match status" value="1"/>
</dbReference>
<organism evidence="5 6">
    <name type="scientific">Trifolium medium</name>
    <dbReference type="NCBI Taxonomy" id="97028"/>
    <lineage>
        <taxon>Eukaryota</taxon>
        <taxon>Viridiplantae</taxon>
        <taxon>Streptophyta</taxon>
        <taxon>Embryophyta</taxon>
        <taxon>Tracheophyta</taxon>
        <taxon>Spermatophyta</taxon>
        <taxon>Magnoliopsida</taxon>
        <taxon>eudicotyledons</taxon>
        <taxon>Gunneridae</taxon>
        <taxon>Pentapetalae</taxon>
        <taxon>rosids</taxon>
        <taxon>fabids</taxon>
        <taxon>Fabales</taxon>
        <taxon>Fabaceae</taxon>
        <taxon>Papilionoideae</taxon>
        <taxon>50 kb inversion clade</taxon>
        <taxon>NPAAA clade</taxon>
        <taxon>Hologalegina</taxon>
        <taxon>IRL clade</taxon>
        <taxon>Trifolieae</taxon>
        <taxon>Trifolium</taxon>
    </lineage>
</organism>
<dbReference type="InterPro" id="IPR041118">
    <property type="entry name" value="Rx_N"/>
</dbReference>
<evidence type="ECO:0000313" key="6">
    <source>
        <dbReference type="Proteomes" id="UP000265520"/>
    </source>
</evidence>
<sequence>FDIADSLLKKLASYAYEEASRAYGVYKDLQRIKDTLSIVKGLLLDAEEKKDQKHWLREWLRQIRSICYDAEDVLDGFELQDKRKKALKNSGSTRVKVCHLFSSSNSLAFRIKMAHKIKEIRDRLDKVAADGTRFGLERINVEPRLPVKRREFTHSHVDVSSVMGREKDREAIVRILI</sequence>
<dbReference type="EMBL" id="LXQA010155021">
    <property type="protein sequence ID" value="MCI26728.1"/>
    <property type="molecule type" value="Genomic_DNA"/>
</dbReference>
<dbReference type="Pfam" id="PF18052">
    <property type="entry name" value="Rx_N"/>
    <property type="match status" value="1"/>
</dbReference>
<dbReference type="AlphaFoldDB" id="A0A392QR54"/>
<dbReference type="GO" id="GO:0000166">
    <property type="term" value="F:nucleotide binding"/>
    <property type="evidence" value="ECO:0007669"/>
    <property type="project" value="UniProtKB-KW"/>
</dbReference>
<name>A0A392QR54_9FABA</name>